<sequence>MKLPRKYISVLVAVQYIPQTLAATSSSSKIDRHALISRFNPIRTSSNPSTPLQVGNGNFAFGTDITGLQTFLPFNTLSSWGWKNDSLPAGVTENDIEAYKGVSWLNHGRPVQYDFGGGNPIEQWLISNPNRVNLGRVGLAFIDENGAGVLNVTEDELVNAKQSLDLWTGIITSTFSFRGTPVTVKVASADSTDTIGIQLDSSLVDTGQLGIFIDFPWCDGTAKFSAPFVGRYDVPANHTTTLEASNPTRAAVRHTLDAATFVTTVNGDPFSVQRLDPVAHRYLVTSHSKASKGQLSLAVAFGLSEQKDARSANEVFRESERVWEDYWSKNGFVDVLTGSADSRAEELQRRIILSRYLIRVNEAGDTPPQEVSTVLYYSVVLLHLMRCGEIVRSREQWLGRSTSTLGIRQNADEIASSSTGKSTPASKPHPWLTRMTSKKIPHGLVHPSQTPQANRFSSLLVEMYFWHSIHWALWNNWDILNRSSSIYSRFLTSSLARSQIQQGWPSGARWPKMTDPSGRSSPGEINNLLIWQQPHPLVFAEYEYRSFPTRETLEKWESVVRETANWMAVFAWFNETTRAYDLGPPMFVVSEDTSPNVTQNPAFELAYWRFGLGIAEKWMNAMEQDVPQLWLDVKNNLAKLPVDNGTYMVYEGIEKNFWDDPEFTSDHPALVGLHGWLPPTEGLDLAIAKATAAKVWTHWNATDFWGWDYPMLAMSATRNGETDRAIEWLLDPLYQFDDVGMPIGGVRVPTPYFPGSGSFLLAIAMMAAGWDGSEGEAPGFPDGWNVRFENINKAL</sequence>
<dbReference type="Proteomes" id="UP001213000">
    <property type="component" value="Unassembled WGS sequence"/>
</dbReference>
<dbReference type="GO" id="GO:0005975">
    <property type="term" value="P:carbohydrate metabolic process"/>
    <property type="evidence" value="ECO:0007669"/>
    <property type="project" value="InterPro"/>
</dbReference>
<dbReference type="AlphaFoldDB" id="A0AAD5YZ37"/>
<dbReference type="InterPro" id="IPR012341">
    <property type="entry name" value="6hp_glycosidase-like_sf"/>
</dbReference>
<evidence type="ECO:0000313" key="2">
    <source>
        <dbReference type="EMBL" id="KAJ3573503.1"/>
    </source>
</evidence>
<feature type="compositionally biased region" description="Polar residues" evidence="1">
    <location>
        <begin position="415"/>
        <end position="425"/>
    </location>
</feature>
<comment type="caution">
    <text evidence="2">The sequence shown here is derived from an EMBL/GenBank/DDBJ whole genome shotgun (WGS) entry which is preliminary data.</text>
</comment>
<evidence type="ECO:0000256" key="1">
    <source>
        <dbReference type="SAM" id="MobiDB-lite"/>
    </source>
</evidence>
<protein>
    <recommendedName>
        <fullName evidence="4">Six-hairpin glycosidase-like protein</fullName>
    </recommendedName>
</protein>
<dbReference type="InterPro" id="IPR008928">
    <property type="entry name" value="6-hairpin_glycosidase_sf"/>
</dbReference>
<name>A0AAD5YZ37_9AGAR</name>
<feature type="region of interest" description="Disordered" evidence="1">
    <location>
        <begin position="412"/>
        <end position="431"/>
    </location>
</feature>
<accession>A0AAD5YZ37</accession>
<evidence type="ECO:0000313" key="3">
    <source>
        <dbReference type="Proteomes" id="UP001213000"/>
    </source>
</evidence>
<dbReference type="Gene3D" id="1.50.10.10">
    <property type="match status" value="1"/>
</dbReference>
<keyword evidence="3" id="KW-1185">Reference proteome</keyword>
<dbReference type="EMBL" id="JANIEX010000101">
    <property type="protein sequence ID" value="KAJ3573503.1"/>
    <property type="molecule type" value="Genomic_DNA"/>
</dbReference>
<dbReference type="SUPFAM" id="SSF48208">
    <property type="entry name" value="Six-hairpin glycosidases"/>
    <property type="match status" value="1"/>
</dbReference>
<reference evidence="2" key="1">
    <citation type="submission" date="2022-07" db="EMBL/GenBank/DDBJ databases">
        <title>Genome Sequence of Leucocoprinus birnbaumii.</title>
        <authorList>
            <person name="Buettner E."/>
        </authorList>
    </citation>
    <scope>NUCLEOTIDE SEQUENCE</scope>
    <source>
        <strain evidence="2">VT141</strain>
    </source>
</reference>
<evidence type="ECO:0008006" key="4">
    <source>
        <dbReference type="Google" id="ProtNLM"/>
    </source>
</evidence>
<dbReference type="GO" id="GO:0003824">
    <property type="term" value="F:catalytic activity"/>
    <property type="evidence" value="ECO:0007669"/>
    <property type="project" value="UniProtKB-ARBA"/>
</dbReference>
<proteinExistence type="predicted"/>
<gene>
    <name evidence="2" type="ORF">NP233_g2399</name>
</gene>
<organism evidence="2 3">
    <name type="scientific">Leucocoprinus birnbaumii</name>
    <dbReference type="NCBI Taxonomy" id="56174"/>
    <lineage>
        <taxon>Eukaryota</taxon>
        <taxon>Fungi</taxon>
        <taxon>Dikarya</taxon>
        <taxon>Basidiomycota</taxon>
        <taxon>Agaricomycotina</taxon>
        <taxon>Agaricomycetes</taxon>
        <taxon>Agaricomycetidae</taxon>
        <taxon>Agaricales</taxon>
        <taxon>Agaricineae</taxon>
        <taxon>Agaricaceae</taxon>
        <taxon>Leucocoprinus</taxon>
    </lineage>
</organism>